<evidence type="ECO:0000256" key="1">
    <source>
        <dbReference type="SAM" id="Coils"/>
    </source>
</evidence>
<evidence type="ECO:0000313" key="2">
    <source>
        <dbReference type="EMBL" id="KAF0749915.1"/>
    </source>
</evidence>
<sequence length="232" mass="26927">MAINVEDIRAPRYAELVAEVTNLRALMQSRQEAADNMAGLQAEVTALRAQLVAQSRTSSTRDSVAPSEVSGFRVVPNINKGIGIIKGNETPYQAEDWLKTIRGMFMTNGWPFDYTLQYIRIYVDGAARDWFSCRNFDDWEYFERRFRRTFIRMTSVSDRADAMKSRVQNSKEVIMDYFQPKMRMCRDLKLDFDASKDYVLRGLLSRELDCMRLDVHTSTKMTYWKICCVGNV</sequence>
<reference evidence="2 3" key="1">
    <citation type="submission" date="2019-08" db="EMBL/GenBank/DDBJ databases">
        <title>Whole genome of Aphis craccivora.</title>
        <authorList>
            <person name="Voronova N.V."/>
            <person name="Shulinski R.S."/>
            <person name="Bandarenka Y.V."/>
            <person name="Zhorov D.G."/>
            <person name="Warner D."/>
        </authorList>
    </citation>
    <scope>NUCLEOTIDE SEQUENCE [LARGE SCALE GENOMIC DNA]</scope>
    <source>
        <strain evidence="2">180601</strain>
        <tissue evidence="2">Whole Body</tissue>
    </source>
</reference>
<feature type="coiled-coil region" evidence="1">
    <location>
        <begin position="23"/>
        <end position="50"/>
    </location>
</feature>
<protein>
    <recommendedName>
        <fullName evidence="4">Retrotransposon gag domain-containing protein</fullName>
    </recommendedName>
</protein>
<gene>
    <name evidence="2" type="ORF">FWK35_00019951</name>
</gene>
<comment type="caution">
    <text evidence="2">The sequence shown here is derived from an EMBL/GenBank/DDBJ whole genome shotgun (WGS) entry which is preliminary data.</text>
</comment>
<name>A0A6G0Y5Z3_APHCR</name>
<dbReference type="EMBL" id="VUJU01005925">
    <property type="protein sequence ID" value="KAF0749915.1"/>
    <property type="molecule type" value="Genomic_DNA"/>
</dbReference>
<keyword evidence="1" id="KW-0175">Coiled coil</keyword>
<accession>A0A6G0Y5Z3</accession>
<dbReference type="Proteomes" id="UP000478052">
    <property type="component" value="Unassembled WGS sequence"/>
</dbReference>
<evidence type="ECO:0000313" key="3">
    <source>
        <dbReference type="Proteomes" id="UP000478052"/>
    </source>
</evidence>
<proteinExistence type="predicted"/>
<keyword evidence="3" id="KW-1185">Reference proteome</keyword>
<dbReference type="AlphaFoldDB" id="A0A6G0Y5Z3"/>
<organism evidence="2 3">
    <name type="scientific">Aphis craccivora</name>
    <name type="common">Cowpea aphid</name>
    <dbReference type="NCBI Taxonomy" id="307492"/>
    <lineage>
        <taxon>Eukaryota</taxon>
        <taxon>Metazoa</taxon>
        <taxon>Ecdysozoa</taxon>
        <taxon>Arthropoda</taxon>
        <taxon>Hexapoda</taxon>
        <taxon>Insecta</taxon>
        <taxon>Pterygota</taxon>
        <taxon>Neoptera</taxon>
        <taxon>Paraneoptera</taxon>
        <taxon>Hemiptera</taxon>
        <taxon>Sternorrhyncha</taxon>
        <taxon>Aphidomorpha</taxon>
        <taxon>Aphidoidea</taxon>
        <taxon>Aphididae</taxon>
        <taxon>Aphidini</taxon>
        <taxon>Aphis</taxon>
        <taxon>Aphis</taxon>
    </lineage>
</organism>
<evidence type="ECO:0008006" key="4">
    <source>
        <dbReference type="Google" id="ProtNLM"/>
    </source>
</evidence>
<dbReference type="OrthoDB" id="6630204at2759"/>